<evidence type="ECO:0000313" key="3">
    <source>
        <dbReference type="Proteomes" id="UP000664521"/>
    </source>
</evidence>
<dbReference type="Proteomes" id="UP000664521">
    <property type="component" value="Unassembled WGS sequence"/>
</dbReference>
<accession>A0A8H3GD87</accession>
<dbReference type="OrthoDB" id="5422861at2759"/>
<dbReference type="AlphaFoldDB" id="A0A8H3GD87"/>
<feature type="compositionally biased region" description="Polar residues" evidence="1">
    <location>
        <begin position="382"/>
        <end position="396"/>
    </location>
</feature>
<reference evidence="2" key="1">
    <citation type="submission" date="2021-03" db="EMBL/GenBank/DDBJ databases">
        <authorList>
            <person name="Tagirdzhanova G."/>
        </authorList>
    </citation>
    <scope>NUCLEOTIDE SEQUENCE</scope>
</reference>
<feature type="region of interest" description="Disordered" evidence="1">
    <location>
        <begin position="158"/>
        <end position="461"/>
    </location>
</feature>
<evidence type="ECO:0000313" key="2">
    <source>
        <dbReference type="EMBL" id="CAF9937978.1"/>
    </source>
</evidence>
<gene>
    <name evidence="2" type="ORF">HETSPECPRED_000729</name>
</gene>
<name>A0A8H3GD87_9LECA</name>
<feature type="compositionally biased region" description="Basic and acidic residues" evidence="1">
    <location>
        <begin position="198"/>
        <end position="209"/>
    </location>
</feature>
<keyword evidence="3" id="KW-1185">Reference proteome</keyword>
<feature type="compositionally biased region" description="Polar residues" evidence="1">
    <location>
        <begin position="1"/>
        <end position="13"/>
    </location>
</feature>
<feature type="compositionally biased region" description="Basic and acidic residues" evidence="1">
    <location>
        <begin position="417"/>
        <end position="446"/>
    </location>
</feature>
<proteinExistence type="predicted"/>
<comment type="caution">
    <text evidence="2">The sequence shown here is derived from an EMBL/GenBank/DDBJ whole genome shotgun (WGS) entry which is preliminary data.</text>
</comment>
<evidence type="ECO:0000256" key="1">
    <source>
        <dbReference type="SAM" id="MobiDB-lite"/>
    </source>
</evidence>
<dbReference type="EMBL" id="CAJPDS010000107">
    <property type="protein sequence ID" value="CAF9937978.1"/>
    <property type="molecule type" value="Genomic_DNA"/>
</dbReference>
<organism evidence="2 3">
    <name type="scientific">Heterodermia speciosa</name>
    <dbReference type="NCBI Taxonomy" id="116794"/>
    <lineage>
        <taxon>Eukaryota</taxon>
        <taxon>Fungi</taxon>
        <taxon>Dikarya</taxon>
        <taxon>Ascomycota</taxon>
        <taxon>Pezizomycotina</taxon>
        <taxon>Lecanoromycetes</taxon>
        <taxon>OSLEUM clade</taxon>
        <taxon>Lecanoromycetidae</taxon>
        <taxon>Caliciales</taxon>
        <taxon>Physciaceae</taxon>
        <taxon>Heterodermia</taxon>
    </lineage>
</organism>
<feature type="compositionally biased region" description="Low complexity" evidence="1">
    <location>
        <begin position="177"/>
        <end position="193"/>
    </location>
</feature>
<feature type="compositionally biased region" description="Basic and acidic residues" evidence="1">
    <location>
        <begin position="281"/>
        <end position="296"/>
    </location>
</feature>
<sequence>MTDPQATVSQPQNKGGGYRGGPKRWTGNGPRPARHIPWPEIFRHHLSLIEGHQKMCDMVRKHTVEGSGNHRQICAIIDRCKIIMQDAKNISRNFVDLPNTRDKVPLGSSSASMYPGYSPADHVYGEAAMQYGSVAAKAKAEGIELKPHAEIEYNVGQAKGTKRKKLAEMQAAKGLQDSSGSASGSGTDAPSATNGKKLGSEKSDAKDEVTGAAAQPSFYIDTKPTPVKLPFSEKNDSKRATSVPEPVEENKSKKHKKTHDGELPAAPAQRTIETEDISAEVDARMKEKEEKRLRKEEKKRKKGAAAAAAENGRTEDPDTSIIAADAKKRKRDSAGSSAAVAGADPAINGEGEAKKPKKKKSKKEKDVDVDANLKLSEHAASAPQTESQKSSATARNESQKSSEPADSAKKAKKSKKGKDVEQAGKVGEDIEPSKKRSKEEAVDGEGKKKRKRRKLEEGAAD</sequence>
<protein>
    <submittedName>
        <fullName evidence="2">Uncharacterized protein</fullName>
    </submittedName>
</protein>
<feature type="compositionally biased region" description="Low complexity" evidence="1">
    <location>
        <begin position="334"/>
        <end position="343"/>
    </location>
</feature>
<feature type="region of interest" description="Disordered" evidence="1">
    <location>
        <begin position="1"/>
        <end position="32"/>
    </location>
</feature>